<evidence type="ECO:0000313" key="2">
    <source>
        <dbReference type="EMBL" id="KAI3531601.1"/>
    </source>
</evidence>
<sequence>MVPFSAHLPTQPIHPPHLTCTPHIPSACCCCCCLLPIVCFYCWCWC</sequence>
<dbReference type="EMBL" id="SDAQ01000182">
    <property type="protein sequence ID" value="KAI3531601.1"/>
    <property type="molecule type" value="Genomic_DNA"/>
</dbReference>
<keyword evidence="1" id="KW-0812">Transmembrane</keyword>
<name>A0A9P9X200_9PEZI</name>
<evidence type="ECO:0000256" key="1">
    <source>
        <dbReference type="SAM" id="Phobius"/>
    </source>
</evidence>
<evidence type="ECO:0000313" key="3">
    <source>
        <dbReference type="Proteomes" id="UP001056436"/>
    </source>
</evidence>
<dbReference type="AlphaFoldDB" id="A0A9P9X200"/>
<keyword evidence="1" id="KW-0472">Membrane</keyword>
<keyword evidence="1" id="KW-1133">Transmembrane helix</keyword>
<comment type="caution">
    <text evidence="2">The sequence shown here is derived from an EMBL/GenBank/DDBJ whole genome shotgun (WGS) entry which is preliminary data.</text>
</comment>
<keyword evidence="3" id="KW-1185">Reference proteome</keyword>
<dbReference type="Proteomes" id="UP001056436">
    <property type="component" value="Unassembled WGS sequence"/>
</dbReference>
<reference evidence="2" key="1">
    <citation type="submission" date="2019-01" db="EMBL/GenBank/DDBJ databases">
        <title>Colletotrichum abscissum LGMF1257.</title>
        <authorList>
            <person name="Baroncelli R."/>
        </authorList>
    </citation>
    <scope>NUCLEOTIDE SEQUENCE</scope>
    <source>
        <strain evidence="2">Ca142</strain>
    </source>
</reference>
<protein>
    <submittedName>
        <fullName evidence="2">Uncharacterized protein</fullName>
    </submittedName>
</protein>
<accession>A0A9P9X200</accession>
<proteinExistence type="predicted"/>
<gene>
    <name evidence="2" type="ORF">CABS02_14103</name>
</gene>
<feature type="transmembrane region" description="Helical" evidence="1">
    <location>
        <begin position="24"/>
        <end position="44"/>
    </location>
</feature>
<organism evidence="2 3">
    <name type="scientific">Colletotrichum abscissum</name>
    <dbReference type="NCBI Taxonomy" id="1671311"/>
    <lineage>
        <taxon>Eukaryota</taxon>
        <taxon>Fungi</taxon>
        <taxon>Dikarya</taxon>
        <taxon>Ascomycota</taxon>
        <taxon>Pezizomycotina</taxon>
        <taxon>Sordariomycetes</taxon>
        <taxon>Hypocreomycetidae</taxon>
        <taxon>Glomerellales</taxon>
        <taxon>Glomerellaceae</taxon>
        <taxon>Colletotrichum</taxon>
        <taxon>Colletotrichum acutatum species complex</taxon>
    </lineage>
</organism>